<evidence type="ECO:0000313" key="8">
    <source>
        <dbReference type="EMBL" id="RKP25664.1"/>
    </source>
</evidence>
<dbReference type="InterPro" id="IPR007533">
    <property type="entry name" value="Cyt_c_oxidase_assmbl_CtaG"/>
</dbReference>
<dbReference type="EMBL" id="KZ989663">
    <property type="protein sequence ID" value="RKP25664.1"/>
    <property type="molecule type" value="Genomic_DNA"/>
</dbReference>
<organism evidence="8 9">
    <name type="scientific">Syncephalis pseudoplumigaleata</name>
    <dbReference type="NCBI Taxonomy" id="1712513"/>
    <lineage>
        <taxon>Eukaryota</taxon>
        <taxon>Fungi</taxon>
        <taxon>Fungi incertae sedis</taxon>
        <taxon>Zoopagomycota</taxon>
        <taxon>Zoopagomycotina</taxon>
        <taxon>Zoopagomycetes</taxon>
        <taxon>Zoopagales</taxon>
        <taxon>Piptocephalidaceae</taxon>
        <taxon>Syncephalis</taxon>
    </lineage>
</organism>
<dbReference type="SUPFAM" id="SSF110111">
    <property type="entry name" value="Ctag/Cox11"/>
    <property type="match status" value="1"/>
</dbReference>
<evidence type="ECO:0000256" key="4">
    <source>
        <dbReference type="ARBA" id="ARBA00022989"/>
    </source>
</evidence>
<keyword evidence="3 7" id="KW-0812">Transmembrane</keyword>
<evidence type="ECO:0000256" key="7">
    <source>
        <dbReference type="SAM" id="Phobius"/>
    </source>
</evidence>
<accession>A0A4P9YZX3</accession>
<dbReference type="InterPro" id="IPR023471">
    <property type="entry name" value="CtaG/Cox11_dom_sf"/>
</dbReference>
<proteinExistence type="inferred from homology"/>
<feature type="region of interest" description="Disordered" evidence="6">
    <location>
        <begin position="1"/>
        <end position="32"/>
    </location>
</feature>
<feature type="transmembrane region" description="Helical" evidence="7">
    <location>
        <begin position="40"/>
        <end position="58"/>
    </location>
</feature>
<dbReference type="Proteomes" id="UP000278143">
    <property type="component" value="Unassembled WGS sequence"/>
</dbReference>
<evidence type="ECO:0000256" key="1">
    <source>
        <dbReference type="ARBA" id="ARBA00004007"/>
    </source>
</evidence>
<dbReference type="Gene3D" id="2.60.370.10">
    <property type="entry name" value="Ctag/Cox11"/>
    <property type="match status" value="1"/>
</dbReference>
<dbReference type="AlphaFoldDB" id="A0A4P9YZX3"/>
<keyword evidence="4 7" id="KW-1133">Transmembrane helix</keyword>
<dbReference type="PANTHER" id="PTHR21320">
    <property type="entry name" value="CYTOCHROME C OXIDASE ASSEMBLY PROTEIN COX11-RELATED"/>
    <property type="match status" value="1"/>
</dbReference>
<evidence type="ECO:0000256" key="3">
    <source>
        <dbReference type="ARBA" id="ARBA00022692"/>
    </source>
</evidence>
<name>A0A4P9YZX3_9FUNG</name>
<dbReference type="HAMAP" id="MF_00155">
    <property type="entry name" value="CtaG"/>
    <property type="match status" value="1"/>
</dbReference>
<dbReference type="PIRSF" id="PIRSF005413">
    <property type="entry name" value="COX11"/>
    <property type="match status" value="1"/>
</dbReference>
<dbReference type="Pfam" id="PF04442">
    <property type="entry name" value="CtaG_Cox11"/>
    <property type="match status" value="1"/>
</dbReference>
<protein>
    <submittedName>
        <fullName evidence="8">Cytochrome c oxidase assembly protein COX11, mitochondrial-like protein</fullName>
    </submittedName>
</protein>
<dbReference type="FunFam" id="2.60.370.10:FF:000001">
    <property type="entry name" value="COX11 cytochrome c oxidase assembly homolog"/>
    <property type="match status" value="1"/>
</dbReference>
<reference evidence="9" key="1">
    <citation type="journal article" date="2018" name="Nat. Microbiol.">
        <title>Leveraging single-cell genomics to expand the fungal tree of life.</title>
        <authorList>
            <person name="Ahrendt S.R."/>
            <person name="Quandt C.A."/>
            <person name="Ciobanu D."/>
            <person name="Clum A."/>
            <person name="Salamov A."/>
            <person name="Andreopoulos B."/>
            <person name="Cheng J.F."/>
            <person name="Woyke T."/>
            <person name="Pelin A."/>
            <person name="Henrissat B."/>
            <person name="Reynolds N.K."/>
            <person name="Benny G.L."/>
            <person name="Smith M.E."/>
            <person name="James T.Y."/>
            <person name="Grigoriev I.V."/>
        </authorList>
    </citation>
    <scope>NUCLEOTIDE SEQUENCE [LARGE SCALE GENOMIC DNA]</scope>
    <source>
        <strain evidence="9">Benny S71-1</strain>
    </source>
</reference>
<evidence type="ECO:0000256" key="2">
    <source>
        <dbReference type="ARBA" id="ARBA00004243"/>
    </source>
</evidence>
<dbReference type="GO" id="GO:0005743">
    <property type="term" value="C:mitochondrial inner membrane"/>
    <property type="evidence" value="ECO:0007669"/>
    <property type="project" value="UniProtKB-SubCell"/>
</dbReference>
<gene>
    <name evidence="8" type="ORF">SYNPS1DRAFT_15344</name>
</gene>
<dbReference type="GO" id="GO:0005507">
    <property type="term" value="F:copper ion binding"/>
    <property type="evidence" value="ECO:0007669"/>
    <property type="project" value="InterPro"/>
</dbReference>
<keyword evidence="5 7" id="KW-0472">Membrane</keyword>
<sequence>MTEKAGPATRLPLRHYTPAPTGRSRGPPPAEQQHRIRTSFFYALSVAVLLLGLSYAAVPLYRLYCSVMGAGGKAEAATDKFQPENLVPRRDTRPIRITFNSDVSQSLNWSFKPQQKEVYVYPGETALVFYTARNNSDRDIVGISTYNVTPSKAGAYFNKIQCFCFEEQMLRAGEQVDMPIFFFIDPDFREQPQMRDVDTITLSYTFFNAKRC</sequence>
<dbReference type="PANTHER" id="PTHR21320:SF3">
    <property type="entry name" value="CYTOCHROME C OXIDASE ASSEMBLY PROTEIN COX11, MITOCHONDRIAL-RELATED"/>
    <property type="match status" value="1"/>
</dbReference>
<dbReference type="OrthoDB" id="1704689at2759"/>
<evidence type="ECO:0000256" key="5">
    <source>
        <dbReference type="ARBA" id="ARBA00023136"/>
    </source>
</evidence>
<evidence type="ECO:0000313" key="9">
    <source>
        <dbReference type="Proteomes" id="UP000278143"/>
    </source>
</evidence>
<comment type="subcellular location">
    <subcellularLocation>
        <location evidence="2">Mitochondrion inner membrane</location>
        <topology evidence="2">Single-pass membrane protein</topology>
        <orientation evidence="2">Intermembrane side</orientation>
    </subcellularLocation>
</comment>
<evidence type="ECO:0000256" key="6">
    <source>
        <dbReference type="SAM" id="MobiDB-lite"/>
    </source>
</evidence>
<comment type="function">
    <text evidence="1">Exerts its effect at some terminal stage of cytochrome c oxidase synthesis, probably by being involved in the insertion of the copper B into subunit I.</text>
</comment>
<dbReference type="NCBIfam" id="NF003465">
    <property type="entry name" value="PRK05089.1"/>
    <property type="match status" value="1"/>
</dbReference>
<keyword evidence="9" id="KW-1185">Reference proteome</keyword>